<dbReference type="Pfam" id="PF13561">
    <property type="entry name" value="adh_short_C2"/>
    <property type="match status" value="1"/>
</dbReference>
<dbReference type="SUPFAM" id="SSF51735">
    <property type="entry name" value="NAD(P)-binding Rossmann-fold domains"/>
    <property type="match status" value="1"/>
</dbReference>
<comment type="similarity">
    <text evidence="1">Belongs to the short-chain dehydrogenases/reductases (SDR) family.</text>
</comment>
<evidence type="ECO:0000256" key="3">
    <source>
        <dbReference type="SAM" id="Phobius"/>
    </source>
</evidence>
<dbReference type="PRINTS" id="PR00081">
    <property type="entry name" value="GDHRDH"/>
</dbReference>
<dbReference type="PANTHER" id="PTHR42760">
    <property type="entry name" value="SHORT-CHAIN DEHYDROGENASES/REDUCTASES FAMILY MEMBER"/>
    <property type="match status" value="1"/>
</dbReference>
<dbReference type="RefSeq" id="WP_091076619.1">
    <property type="nucleotide sequence ID" value="NZ_LT629799.1"/>
</dbReference>
<proteinExistence type="inferred from homology"/>
<gene>
    <name evidence="4" type="ORF">SAMN04488544_3270</name>
</gene>
<keyword evidence="3" id="KW-0472">Membrane</keyword>
<dbReference type="FunFam" id="3.40.50.720:FF:000084">
    <property type="entry name" value="Short-chain dehydrogenase reductase"/>
    <property type="match status" value="1"/>
</dbReference>
<organism evidence="4 5">
    <name type="scientific">Microlunatus sagamiharensis</name>
    <dbReference type="NCBI Taxonomy" id="546874"/>
    <lineage>
        <taxon>Bacteria</taxon>
        <taxon>Bacillati</taxon>
        <taxon>Actinomycetota</taxon>
        <taxon>Actinomycetes</taxon>
        <taxon>Propionibacteriales</taxon>
        <taxon>Propionibacteriaceae</taxon>
        <taxon>Microlunatus</taxon>
    </lineage>
</organism>
<dbReference type="STRING" id="546874.SAMN04488544_3270"/>
<dbReference type="Proteomes" id="UP000198825">
    <property type="component" value="Chromosome I"/>
</dbReference>
<evidence type="ECO:0000256" key="2">
    <source>
        <dbReference type="ARBA" id="ARBA00023002"/>
    </source>
</evidence>
<feature type="transmembrane region" description="Helical" evidence="3">
    <location>
        <begin position="6"/>
        <end position="27"/>
    </location>
</feature>
<dbReference type="Gene3D" id="3.40.50.720">
    <property type="entry name" value="NAD(P)-binding Rossmann-like Domain"/>
    <property type="match status" value="1"/>
</dbReference>
<evidence type="ECO:0000313" key="5">
    <source>
        <dbReference type="Proteomes" id="UP000198825"/>
    </source>
</evidence>
<accession>A0A1H2N3U0</accession>
<name>A0A1H2N3U0_9ACTN</name>
<dbReference type="InterPro" id="IPR036291">
    <property type="entry name" value="NAD(P)-bd_dom_sf"/>
</dbReference>
<dbReference type="InterPro" id="IPR002347">
    <property type="entry name" value="SDR_fam"/>
</dbReference>
<protein>
    <submittedName>
        <fullName evidence="4">NAD(P)-dependent dehydrogenase, short-chain alcohol dehydrogenase family</fullName>
    </submittedName>
</protein>
<dbReference type="GO" id="GO:0016616">
    <property type="term" value="F:oxidoreductase activity, acting on the CH-OH group of donors, NAD or NADP as acceptor"/>
    <property type="evidence" value="ECO:0007669"/>
    <property type="project" value="TreeGrafter"/>
</dbReference>
<dbReference type="AlphaFoldDB" id="A0A1H2N3U0"/>
<keyword evidence="2" id="KW-0560">Oxidoreductase</keyword>
<evidence type="ECO:0000256" key="1">
    <source>
        <dbReference type="ARBA" id="ARBA00006484"/>
    </source>
</evidence>
<keyword evidence="3" id="KW-1133">Transmembrane helix</keyword>
<dbReference type="PRINTS" id="PR00080">
    <property type="entry name" value="SDRFAMILY"/>
</dbReference>
<keyword evidence="5" id="KW-1185">Reference proteome</keyword>
<dbReference type="OrthoDB" id="7064009at2"/>
<sequence length="244" mass="25463">MTWPEQAVVVVTGAAGGIGLAAATWFAERGARVFSLDRPGATPSVGDPVGEVVEVDVTSEESVRAAVTTVVERAGRVDALVAGAGVAEGDTGAEDMSLERWSLTIGVNLTGVFLTCRDFGRVMLEQGSGRIVAIASMSGQHVVNVPQRQVAYNASKAGVVAMVKSLAYEWVGRGVRVNALSPGYVDTPLLTNRTDLHPLWKEQTPAGRFATPEEIAGGVGYLLSDEAAFCVGTELLMDGGYAIP</sequence>
<evidence type="ECO:0000313" key="4">
    <source>
        <dbReference type="EMBL" id="SDV00147.1"/>
    </source>
</evidence>
<keyword evidence="3" id="KW-0812">Transmembrane</keyword>
<dbReference type="EMBL" id="LT629799">
    <property type="protein sequence ID" value="SDV00147.1"/>
    <property type="molecule type" value="Genomic_DNA"/>
</dbReference>
<reference evidence="5" key="1">
    <citation type="submission" date="2016-10" db="EMBL/GenBank/DDBJ databases">
        <authorList>
            <person name="Varghese N."/>
            <person name="Submissions S."/>
        </authorList>
    </citation>
    <scope>NUCLEOTIDE SEQUENCE [LARGE SCALE GENOMIC DNA]</scope>
    <source>
        <strain evidence="5">DSM 21743</strain>
    </source>
</reference>